<dbReference type="InterPro" id="IPR002058">
    <property type="entry name" value="PAP_assoc"/>
</dbReference>
<evidence type="ECO:0000256" key="4">
    <source>
        <dbReference type="ARBA" id="ARBA00008593"/>
    </source>
</evidence>
<keyword evidence="8" id="KW-0479">Metal-binding</keyword>
<dbReference type="Gene3D" id="3.30.460.10">
    <property type="entry name" value="Beta Polymerase, domain 2"/>
    <property type="match status" value="1"/>
</dbReference>
<evidence type="ECO:0000313" key="13">
    <source>
        <dbReference type="EMBL" id="GAB0133396.1"/>
    </source>
</evidence>
<keyword evidence="14" id="KW-1185">Reference proteome</keyword>
<evidence type="ECO:0000256" key="7">
    <source>
        <dbReference type="ARBA" id="ARBA00022679"/>
    </source>
</evidence>
<organism evidence="13 14">
    <name type="scientific">Epichloe bromicola</name>
    <dbReference type="NCBI Taxonomy" id="79588"/>
    <lineage>
        <taxon>Eukaryota</taxon>
        <taxon>Fungi</taxon>
        <taxon>Dikarya</taxon>
        <taxon>Ascomycota</taxon>
        <taxon>Pezizomycotina</taxon>
        <taxon>Sordariomycetes</taxon>
        <taxon>Hypocreomycetidae</taxon>
        <taxon>Hypocreales</taxon>
        <taxon>Clavicipitaceae</taxon>
        <taxon>Epichloe</taxon>
    </lineage>
</organism>
<comment type="subcellular location">
    <subcellularLocation>
        <location evidence="3">Cytoplasm</location>
    </subcellularLocation>
</comment>
<accession>A0ABQ0CIX9</accession>
<dbReference type="SUPFAM" id="SSF81631">
    <property type="entry name" value="PAP/OAS1 substrate-binding domain"/>
    <property type="match status" value="1"/>
</dbReference>
<evidence type="ECO:0000256" key="1">
    <source>
        <dbReference type="ARBA" id="ARBA00001936"/>
    </source>
</evidence>
<evidence type="ECO:0000256" key="10">
    <source>
        <dbReference type="SAM" id="MobiDB-lite"/>
    </source>
</evidence>
<dbReference type="Pfam" id="PF22600">
    <property type="entry name" value="MTPAP-like_central"/>
    <property type="match status" value="1"/>
</dbReference>
<reference evidence="14" key="1">
    <citation type="submission" date="2024-06" db="EMBL/GenBank/DDBJ databases">
        <title>Draft Genome Sequences of Epichloe bromicola Strains Isolated from Elymus ciliaris.</title>
        <authorList>
            <consortium name="Epichloe bromicola genome sequencing consortium"/>
            <person name="Miura A."/>
            <person name="Imano S."/>
            <person name="Ashida A."/>
            <person name="Sato I."/>
            <person name="Chiba S."/>
            <person name="Tanaka A."/>
            <person name="Camagna M."/>
            <person name="Takemoto D."/>
        </authorList>
    </citation>
    <scope>NUCLEOTIDE SEQUENCE [LARGE SCALE GENOMIC DNA]</scope>
    <source>
        <strain evidence="14">DP</strain>
    </source>
</reference>
<proteinExistence type="inferred from homology"/>
<evidence type="ECO:0000259" key="12">
    <source>
        <dbReference type="Pfam" id="PF22600"/>
    </source>
</evidence>
<comment type="caution">
    <text evidence="13">The sequence shown here is derived from an EMBL/GenBank/DDBJ whole genome shotgun (WGS) entry which is preliminary data.</text>
</comment>
<dbReference type="Proteomes" id="UP001562357">
    <property type="component" value="Unassembled WGS sequence"/>
</dbReference>
<comment type="similarity">
    <text evidence="4">Belongs to the DNA polymerase type-B-like family.</text>
</comment>
<evidence type="ECO:0000256" key="5">
    <source>
        <dbReference type="ARBA" id="ARBA00012388"/>
    </source>
</evidence>
<gene>
    <name evidence="13" type="primary">g1807</name>
    <name evidence="13" type="ORF">EsDP_00001807</name>
</gene>
<dbReference type="InterPro" id="IPR043519">
    <property type="entry name" value="NT_sf"/>
</dbReference>
<protein>
    <recommendedName>
        <fullName evidence="5">polynucleotide adenylyltransferase</fullName>
        <ecNumber evidence="5">2.7.7.19</ecNumber>
    </recommendedName>
</protein>
<feature type="region of interest" description="Disordered" evidence="10">
    <location>
        <begin position="1"/>
        <end position="92"/>
    </location>
</feature>
<feature type="domain" description="PAP-associated" evidence="11">
    <location>
        <begin position="874"/>
        <end position="968"/>
    </location>
</feature>
<evidence type="ECO:0000256" key="8">
    <source>
        <dbReference type="ARBA" id="ARBA00022723"/>
    </source>
</evidence>
<dbReference type="SUPFAM" id="SSF81301">
    <property type="entry name" value="Nucleotidyltransferase"/>
    <property type="match status" value="1"/>
</dbReference>
<evidence type="ECO:0000313" key="14">
    <source>
        <dbReference type="Proteomes" id="UP001562357"/>
    </source>
</evidence>
<name>A0ABQ0CIX9_9HYPO</name>
<evidence type="ECO:0000256" key="9">
    <source>
        <dbReference type="ARBA" id="ARBA00022842"/>
    </source>
</evidence>
<evidence type="ECO:0000256" key="3">
    <source>
        <dbReference type="ARBA" id="ARBA00004496"/>
    </source>
</evidence>
<dbReference type="InterPro" id="IPR054708">
    <property type="entry name" value="MTPAP-like_central"/>
</dbReference>
<feature type="region of interest" description="Disordered" evidence="10">
    <location>
        <begin position="107"/>
        <end position="146"/>
    </location>
</feature>
<feature type="compositionally biased region" description="Polar residues" evidence="10">
    <location>
        <begin position="21"/>
        <end position="42"/>
    </location>
</feature>
<feature type="compositionally biased region" description="Polar residues" evidence="10">
    <location>
        <begin position="107"/>
        <end position="118"/>
    </location>
</feature>
<dbReference type="EMBL" id="BAAFGZ010000043">
    <property type="protein sequence ID" value="GAB0133396.1"/>
    <property type="molecule type" value="Genomic_DNA"/>
</dbReference>
<dbReference type="Gene3D" id="1.10.1410.10">
    <property type="match status" value="1"/>
</dbReference>
<keyword evidence="6" id="KW-0963">Cytoplasm</keyword>
<dbReference type="PANTHER" id="PTHR12271">
    <property type="entry name" value="POLY A POLYMERASE CID PAP -RELATED"/>
    <property type="match status" value="1"/>
</dbReference>
<keyword evidence="9" id="KW-0460">Magnesium</keyword>
<dbReference type="EC" id="2.7.7.19" evidence="5"/>
<evidence type="ECO:0000256" key="6">
    <source>
        <dbReference type="ARBA" id="ARBA00022490"/>
    </source>
</evidence>
<feature type="compositionally biased region" description="Polar residues" evidence="10">
    <location>
        <begin position="82"/>
        <end position="92"/>
    </location>
</feature>
<feature type="domain" description="Poly(A) RNA polymerase mitochondrial-like central palm" evidence="12">
    <location>
        <begin position="218"/>
        <end position="341"/>
    </location>
</feature>
<feature type="compositionally biased region" description="Basic residues" evidence="10">
    <location>
        <begin position="68"/>
        <end position="81"/>
    </location>
</feature>
<dbReference type="PANTHER" id="PTHR12271:SF40">
    <property type="entry name" value="POLY(A) RNA POLYMERASE GLD2"/>
    <property type="match status" value="1"/>
</dbReference>
<feature type="compositionally biased region" description="Basic and acidic residues" evidence="10">
    <location>
        <begin position="134"/>
        <end position="146"/>
    </location>
</feature>
<evidence type="ECO:0000256" key="2">
    <source>
        <dbReference type="ARBA" id="ARBA00001946"/>
    </source>
</evidence>
<comment type="cofactor">
    <cofactor evidence="1">
        <name>Mn(2+)</name>
        <dbReference type="ChEBI" id="CHEBI:29035"/>
    </cofactor>
</comment>
<dbReference type="Pfam" id="PF03828">
    <property type="entry name" value="PAP_assoc"/>
    <property type="match status" value="1"/>
</dbReference>
<evidence type="ECO:0000259" key="11">
    <source>
        <dbReference type="Pfam" id="PF03828"/>
    </source>
</evidence>
<keyword evidence="7" id="KW-0808">Transferase</keyword>
<sequence>MPSGGAESESELENRLRGLIFTNQRSQNETAQSFQETHQNLAGSPGSLGHRNGDALSEQSLQRDPRPHHGTHSPKSSKRRPNQAQRRQMSTELSMAMDSQWNQDHTLQQPDLQHSRSASHPLHLRRGVHPTSVRGERQPSEYRSEMNKRSTAWYNVATAPPPRLIETPTNTYHHSNWRREHSLVPQTAQYFPTTSLQYGHRQYTGPTENINQAALLDKLCHEVVSGSEIDRHEIAQKEEFRQRIEAICQQVIADYERRINISSSFPSASIELKCFGSLSSGFATQSSDMDLGLFSPLSKTQPDSPGSPIPRMIEKGLLEAGYGARLLSRTRVPIIKLCENPSDDLRRALLAERAKWESGADLDLGDGLEDQFQDLSGRVDEVNDANAVEVVVESSSCARSQLNADQAHSGIKRFELKQNVNSSLTAYFGLSKRALRRAGGRDITLSNHREFSSSDWALLNHVCQASVQGLHDDLLRRQLESRLSLSFRNPATGSLNRSLAGVFTQIEGERVLLDWEYFPAKDAFHDSADGVHQAIKSWVEIQNKSNYGDDPLGYNKELQSALERLKTQPAIQLMQLAQDPKETPTKYHSRACSIMRKLGGLGLDKSMPAVQQFVLAYISGIQDETIRSVLSHENASSQHNIGLEELGQKHKCLQLARELERAIDHQVYDQRLTRDISEYIRLLRMPLVKVTTNQGHVAFRTAMTKDSLPILSTIRLLSDPRKLAINQPRDKFKDPLEFPTSGVGVQCDVNFSAHLALQNTKLLRCYSLTDPRVRPMVLFVKRWAKVRGINSSYRGTLSSYGFVLMVLHYLVNVSNPFVCPNLQQLVSSTSEVETSGRYQSGANFRGYNVQFWQDEHEINRLAANHQLTHNTETIGQLIRGFFEYFAQSGFMGHGIGRGFDWGRDVLSLRTQGGLLTKQEKGWTGAKTVFEGHDAIPSKSSTPSGKPTRVKEVRLRYLLAIEDPFELDHNVARTVTHNGIVSIRDEFRRAWRLIRTSNDRGWSEDLLCDVTKTTDDPDSFEKLLEELHG</sequence>
<comment type="cofactor">
    <cofactor evidence="2">
        <name>Mg(2+)</name>
        <dbReference type="ChEBI" id="CHEBI:18420"/>
    </cofactor>
</comment>